<proteinExistence type="predicted"/>
<name>A0ABY4EA09_VITST</name>
<evidence type="ECO:0000313" key="3">
    <source>
        <dbReference type="Proteomes" id="UP000832034"/>
    </source>
</evidence>
<reference evidence="2" key="1">
    <citation type="submission" date="2021-12" db="EMBL/GenBank/DDBJ databases">
        <authorList>
            <person name="Veyrier F.J."/>
        </authorList>
    </citation>
    <scope>NUCLEOTIDE SEQUENCE</scope>
    <source>
        <strain evidence="2">SAG 1488-6</strain>
    </source>
</reference>
<protein>
    <submittedName>
        <fullName evidence="2">Uncharacterized protein</fullName>
    </submittedName>
</protein>
<keyword evidence="3" id="KW-1185">Reference proteome</keyword>
<sequence length="231" mass="24793">MSFLAKSAVAATLTLVSGAVLASSYANESKFSINGKDMQVTETSMRFLSTPDNTAPLLVEDITDGLGKKTPGFKVMLMTRAISTAYNARQKDDGTVEALKTVHRGGKVLFGIPVKNGQMQLNEAKVLSLGLISDDGKTFTINNKDTRPSGEQKFNNDSKVSQLSYKLNSLSFPNLVAGERVGGGVNYQLSVVVDGVKYDVSANTVFPVVEPKGQPKHLKAFPAKENVFKAN</sequence>
<dbReference type="EMBL" id="CP091512">
    <property type="protein sequence ID" value="UOO92591.1"/>
    <property type="molecule type" value="Genomic_DNA"/>
</dbReference>
<accession>A0ABY4EA09</accession>
<keyword evidence="1" id="KW-0732">Signal</keyword>
<reference evidence="2" key="2">
    <citation type="journal article" date="2022" name="Res Sq">
        <title>Evolution of multicellular longitudinally dividing oral cavity symbionts (Neisseriaceae).</title>
        <authorList>
            <person name="Nyongesa S."/>
            <person name="Weber P."/>
            <person name="Bernet E."/>
            <person name="Pullido F."/>
            <person name="Nieckarz M."/>
            <person name="Delaby M."/>
            <person name="Nieves C."/>
            <person name="Viehboeck T."/>
            <person name="Krause N."/>
            <person name="Rivera-Millot A."/>
            <person name="Nakamura A."/>
            <person name="Vischer N."/>
            <person name="VanNieuwenhze M."/>
            <person name="Brun Y."/>
            <person name="Cava F."/>
            <person name="Bulgheresi S."/>
            <person name="Veyrier F."/>
        </authorList>
    </citation>
    <scope>NUCLEOTIDE SEQUENCE</scope>
    <source>
        <strain evidence="2">SAG 1488-6</strain>
    </source>
</reference>
<dbReference type="RefSeq" id="WP_019957935.1">
    <property type="nucleotide sequence ID" value="NZ_CP091512.1"/>
</dbReference>
<feature type="signal peptide" evidence="1">
    <location>
        <begin position="1"/>
        <end position="22"/>
    </location>
</feature>
<feature type="chain" id="PRO_5046249965" evidence="1">
    <location>
        <begin position="23"/>
        <end position="231"/>
    </location>
</feature>
<evidence type="ECO:0000256" key="1">
    <source>
        <dbReference type="SAM" id="SignalP"/>
    </source>
</evidence>
<evidence type="ECO:0000313" key="2">
    <source>
        <dbReference type="EMBL" id="UOO92591.1"/>
    </source>
</evidence>
<organism evidence="2 3">
    <name type="scientific">Vitreoscilla stercoraria</name>
    <dbReference type="NCBI Taxonomy" id="61"/>
    <lineage>
        <taxon>Bacteria</taxon>
        <taxon>Pseudomonadati</taxon>
        <taxon>Pseudomonadota</taxon>
        <taxon>Betaproteobacteria</taxon>
        <taxon>Neisseriales</taxon>
        <taxon>Neisseriaceae</taxon>
        <taxon>Vitreoscilla</taxon>
    </lineage>
</organism>
<dbReference type="Proteomes" id="UP000832034">
    <property type="component" value="Chromosome"/>
</dbReference>
<gene>
    <name evidence="2" type="ORF">LVJ81_00645</name>
</gene>